<proteinExistence type="predicted"/>
<accession>G0UVH0</accession>
<sequence length="495" mass="55555">MSVVASFVAECARSGRWVRGILSLRSSNYEADTSMDMARIQLASATLDKQWIFALRLIKVSDFLYDDDTIDSFVHRSSKCSHIPAEVFNSLIVKSLKLTTSDTKRQNRLFVSAVKWASWVQATHFFSFLSHPQRRSVTELVNLLKDAHTSGNRSTQRHIGLVIDNVNKMYIGNASDGKRCDRPRICTGMVQVPSKTPVQLVRILNIMGTGGEISVLEIMNLAKAAMRGEECSWKLPLSLLSGCRLVDGSSTVLAKMIGTCCAYNWRHALCHLNVNGGLGLWLASRHSWEAGLVVSQSADISARKKHDILSRCTTPLSQLRRVMKIHRASKRLDSTSKASIAALLANGYIIEELQLSAFARACQRVGDWESSIYLFERISNEEFQRRAIQCILMHRKEIKVVRLLQLISERNPASTSTASALIKHSDDWVEALWVLRHVIAQGTQCNPQILSAFMDVQPPNNIISDVLRQLRLVACNDGIFRRYKQLEVEKGHTAH</sequence>
<dbReference type="EMBL" id="HE575323">
    <property type="protein sequence ID" value="CCC93385.1"/>
    <property type="molecule type" value="Genomic_DNA"/>
</dbReference>
<organism evidence="1">
    <name type="scientific">Trypanosoma congolense (strain IL3000)</name>
    <dbReference type="NCBI Taxonomy" id="1068625"/>
    <lineage>
        <taxon>Eukaryota</taxon>
        <taxon>Discoba</taxon>
        <taxon>Euglenozoa</taxon>
        <taxon>Kinetoplastea</taxon>
        <taxon>Metakinetoplastina</taxon>
        <taxon>Trypanosomatida</taxon>
        <taxon>Trypanosomatidae</taxon>
        <taxon>Trypanosoma</taxon>
        <taxon>Nannomonas</taxon>
    </lineage>
</organism>
<name>G0UVH0_TRYCI</name>
<dbReference type="VEuPathDB" id="TriTrypDB:TcIL3000_10_1440"/>
<gene>
    <name evidence="1" type="ORF">TCIL3000_10_1440</name>
</gene>
<protein>
    <submittedName>
        <fullName evidence="1">Uncharacterized protein</fullName>
    </submittedName>
</protein>
<reference evidence="1" key="1">
    <citation type="journal article" date="2012" name="Proc. Natl. Acad. Sci. U.S.A.">
        <title>Antigenic diversity is generated by distinct evolutionary mechanisms in African trypanosome species.</title>
        <authorList>
            <person name="Jackson A.P."/>
            <person name="Berry A."/>
            <person name="Aslett M."/>
            <person name="Allison H.C."/>
            <person name="Burton P."/>
            <person name="Vavrova-Anderson J."/>
            <person name="Brown R."/>
            <person name="Browne H."/>
            <person name="Corton N."/>
            <person name="Hauser H."/>
            <person name="Gamble J."/>
            <person name="Gilderthorp R."/>
            <person name="Marcello L."/>
            <person name="McQuillan J."/>
            <person name="Otto T.D."/>
            <person name="Quail M.A."/>
            <person name="Sanders M.J."/>
            <person name="van Tonder A."/>
            <person name="Ginger M.L."/>
            <person name="Field M.C."/>
            <person name="Barry J.D."/>
            <person name="Hertz-Fowler C."/>
            <person name="Berriman M."/>
        </authorList>
    </citation>
    <scope>NUCLEOTIDE SEQUENCE</scope>
    <source>
        <strain evidence="1">IL3000</strain>
    </source>
</reference>
<dbReference type="AlphaFoldDB" id="G0UVH0"/>
<evidence type="ECO:0000313" key="1">
    <source>
        <dbReference type="EMBL" id="CCC93385.1"/>
    </source>
</evidence>